<evidence type="ECO:0000259" key="2">
    <source>
        <dbReference type="Pfam" id="PF00551"/>
    </source>
</evidence>
<accession>A0A1G2MG87</accession>
<evidence type="ECO:0000256" key="1">
    <source>
        <dbReference type="ARBA" id="ARBA00012261"/>
    </source>
</evidence>
<proteinExistence type="predicted"/>
<dbReference type="InterPro" id="IPR041711">
    <property type="entry name" value="Met-tRNA-FMT_N"/>
</dbReference>
<name>A0A1G2MG87_9BACT</name>
<dbReference type="CDD" id="cd08646">
    <property type="entry name" value="FMT_core_Met-tRNA-FMT_N"/>
    <property type="match status" value="1"/>
</dbReference>
<feature type="domain" description="Formyl transferase N-terminal" evidence="2">
    <location>
        <begin position="9"/>
        <end position="185"/>
    </location>
</feature>
<reference evidence="3 4" key="1">
    <citation type="journal article" date="2016" name="Nat. Commun.">
        <title>Thousands of microbial genomes shed light on interconnected biogeochemical processes in an aquifer system.</title>
        <authorList>
            <person name="Anantharaman K."/>
            <person name="Brown C.T."/>
            <person name="Hug L.A."/>
            <person name="Sharon I."/>
            <person name="Castelle C.J."/>
            <person name="Probst A.J."/>
            <person name="Thomas B.C."/>
            <person name="Singh A."/>
            <person name="Wilkins M.J."/>
            <person name="Karaoz U."/>
            <person name="Brodie E.L."/>
            <person name="Williams K.H."/>
            <person name="Hubbard S.S."/>
            <person name="Banfield J.F."/>
        </authorList>
    </citation>
    <scope>NUCLEOTIDE SEQUENCE [LARGE SCALE GENOMIC DNA]</scope>
</reference>
<dbReference type="Proteomes" id="UP000176493">
    <property type="component" value="Unassembled WGS sequence"/>
</dbReference>
<dbReference type="Pfam" id="PF00551">
    <property type="entry name" value="Formyl_trans_N"/>
    <property type="match status" value="1"/>
</dbReference>
<dbReference type="EMBL" id="MHRJ01000018">
    <property type="protein sequence ID" value="OHA22916.1"/>
    <property type="molecule type" value="Genomic_DNA"/>
</dbReference>
<evidence type="ECO:0000313" key="3">
    <source>
        <dbReference type="EMBL" id="OHA22916.1"/>
    </source>
</evidence>
<comment type="caution">
    <text evidence="3">The sequence shown here is derived from an EMBL/GenBank/DDBJ whole genome shotgun (WGS) entry which is preliminary data.</text>
</comment>
<dbReference type="EC" id="2.1.2.9" evidence="1"/>
<dbReference type="Gene3D" id="3.40.50.12230">
    <property type="match status" value="1"/>
</dbReference>
<organism evidence="3 4">
    <name type="scientific">Candidatus Taylorbacteria bacterium RIFCSPHIGHO2_02_49_25</name>
    <dbReference type="NCBI Taxonomy" id="1802305"/>
    <lineage>
        <taxon>Bacteria</taxon>
        <taxon>Candidatus Tayloriibacteriota</taxon>
    </lineage>
</organism>
<protein>
    <recommendedName>
        <fullName evidence="1">methionyl-tRNA formyltransferase</fullName>
        <ecNumber evidence="1">2.1.2.9</ecNumber>
    </recommendedName>
</protein>
<dbReference type="PANTHER" id="PTHR11138:SF5">
    <property type="entry name" value="METHIONYL-TRNA FORMYLTRANSFERASE, MITOCHONDRIAL"/>
    <property type="match status" value="1"/>
</dbReference>
<dbReference type="GO" id="GO:0004479">
    <property type="term" value="F:methionyl-tRNA formyltransferase activity"/>
    <property type="evidence" value="ECO:0007669"/>
    <property type="project" value="UniProtKB-EC"/>
</dbReference>
<evidence type="ECO:0000313" key="4">
    <source>
        <dbReference type="Proteomes" id="UP000176493"/>
    </source>
</evidence>
<gene>
    <name evidence="3" type="ORF">A2W52_03405</name>
</gene>
<dbReference type="InterPro" id="IPR036477">
    <property type="entry name" value="Formyl_transf_N_sf"/>
</dbReference>
<sequence>MIHNSFSFVFFGTPEPAVEILEALNAAGYAPALIVTNPDKPKERNLKLAPSPVKVWAVNHCIPVLQPRILTDLDFLYKLKAKSYQLFIVVAYGAILPKELLQIPRRGALNVHYSLLPKYRGASPVEFQILADDRETGVSILLLDEEMDHGGIVARKAVSVSPWPPTAPELRKKYNEAAGKLLVEILPAWIAGSIQVKPQDHARATYTRKIKPEDRLVRLEDNARSNYLKIQACAAWGTYFFAGREGALSFPKIRVRIKSAEFKDGKLLITRVVPEGKREMDYDDFLRGLR</sequence>
<dbReference type="GO" id="GO:0005829">
    <property type="term" value="C:cytosol"/>
    <property type="evidence" value="ECO:0007669"/>
    <property type="project" value="TreeGrafter"/>
</dbReference>
<dbReference type="SUPFAM" id="SSF53328">
    <property type="entry name" value="Formyltransferase"/>
    <property type="match status" value="1"/>
</dbReference>
<dbReference type="AlphaFoldDB" id="A0A1G2MG87"/>
<dbReference type="InterPro" id="IPR002376">
    <property type="entry name" value="Formyl_transf_N"/>
</dbReference>
<dbReference type="PANTHER" id="PTHR11138">
    <property type="entry name" value="METHIONYL-TRNA FORMYLTRANSFERASE"/>
    <property type="match status" value="1"/>
</dbReference>